<dbReference type="OrthoDB" id="4760524at2759"/>
<proteinExistence type="predicted"/>
<keyword evidence="1" id="KW-0677">Repeat</keyword>
<keyword evidence="4" id="KW-1185">Reference proteome</keyword>
<gene>
    <name evidence="3" type="ORF">BDQ12DRAFT_671754</name>
</gene>
<dbReference type="STRING" id="68775.A0A5C3LER3"/>
<dbReference type="EMBL" id="ML213730">
    <property type="protein sequence ID" value="TFK31584.1"/>
    <property type="molecule type" value="Genomic_DNA"/>
</dbReference>
<evidence type="ECO:0000256" key="1">
    <source>
        <dbReference type="ARBA" id="ARBA00022737"/>
    </source>
</evidence>
<dbReference type="SUPFAM" id="SSF52540">
    <property type="entry name" value="P-loop containing nucleoside triphosphate hydrolases"/>
    <property type="match status" value="1"/>
</dbReference>
<dbReference type="Pfam" id="PF24883">
    <property type="entry name" value="NPHP3_N"/>
    <property type="match status" value="1"/>
</dbReference>
<dbReference type="Proteomes" id="UP000308652">
    <property type="component" value="Unassembled WGS sequence"/>
</dbReference>
<accession>A0A5C3LER3</accession>
<reference evidence="3 4" key="1">
    <citation type="journal article" date="2019" name="Nat. Ecol. Evol.">
        <title>Megaphylogeny resolves global patterns of mushroom evolution.</title>
        <authorList>
            <person name="Varga T."/>
            <person name="Krizsan K."/>
            <person name="Foldi C."/>
            <person name="Dima B."/>
            <person name="Sanchez-Garcia M."/>
            <person name="Sanchez-Ramirez S."/>
            <person name="Szollosi G.J."/>
            <person name="Szarkandi J.G."/>
            <person name="Papp V."/>
            <person name="Albert L."/>
            <person name="Andreopoulos W."/>
            <person name="Angelini C."/>
            <person name="Antonin V."/>
            <person name="Barry K.W."/>
            <person name="Bougher N.L."/>
            <person name="Buchanan P."/>
            <person name="Buyck B."/>
            <person name="Bense V."/>
            <person name="Catcheside P."/>
            <person name="Chovatia M."/>
            <person name="Cooper J."/>
            <person name="Damon W."/>
            <person name="Desjardin D."/>
            <person name="Finy P."/>
            <person name="Geml J."/>
            <person name="Haridas S."/>
            <person name="Hughes K."/>
            <person name="Justo A."/>
            <person name="Karasinski D."/>
            <person name="Kautmanova I."/>
            <person name="Kiss B."/>
            <person name="Kocsube S."/>
            <person name="Kotiranta H."/>
            <person name="LaButti K.M."/>
            <person name="Lechner B.E."/>
            <person name="Liimatainen K."/>
            <person name="Lipzen A."/>
            <person name="Lukacs Z."/>
            <person name="Mihaltcheva S."/>
            <person name="Morgado L.N."/>
            <person name="Niskanen T."/>
            <person name="Noordeloos M.E."/>
            <person name="Ohm R.A."/>
            <person name="Ortiz-Santana B."/>
            <person name="Ovrebo C."/>
            <person name="Racz N."/>
            <person name="Riley R."/>
            <person name="Savchenko A."/>
            <person name="Shiryaev A."/>
            <person name="Soop K."/>
            <person name="Spirin V."/>
            <person name="Szebenyi C."/>
            <person name="Tomsovsky M."/>
            <person name="Tulloss R.E."/>
            <person name="Uehling J."/>
            <person name="Grigoriev I.V."/>
            <person name="Vagvolgyi C."/>
            <person name="Papp T."/>
            <person name="Martin F.M."/>
            <person name="Miettinen O."/>
            <person name="Hibbett D.S."/>
            <person name="Nagy L.G."/>
        </authorList>
    </citation>
    <scope>NUCLEOTIDE SEQUENCE [LARGE SCALE GENOMIC DNA]</scope>
    <source>
        <strain evidence="3 4">CBS 166.37</strain>
    </source>
</reference>
<dbReference type="InterPro" id="IPR056884">
    <property type="entry name" value="NPHP3-like_N"/>
</dbReference>
<feature type="domain" description="Nephrocystin 3-like N-terminal" evidence="2">
    <location>
        <begin position="68"/>
        <end position="229"/>
    </location>
</feature>
<dbReference type="AlphaFoldDB" id="A0A5C3LER3"/>
<sequence>MSAFQNANNITIHDGTINVAGRDIIFNTDTTGKLDLHKLLSPVSGASYTRPEPVARCYPGTRLKVIAEIDKWITDGGDRPILWLNGPAGSGKSAVSQTIAERYAPRIAASFFFLRGAGLRSQIQKLIPTLAYQVSVYNPAANESIIEVLKNEPDLLHGQSIQHQFQELLITPIRATRPRWIKKPKPVVVIDALDECNDKQSMATFIEAMTTICSNPGFRLPFRLLLTSRVEEHIQEQFNNPVAQSVINYLSLQSFNATDDIELYLETQLSAVYTTKKHLMIDVSLPWPSYSDLRQLSKNAAGSFIIASTLVGFIKKKMDTPQNKLEIALNMTNGLDPVYKQVIREALKENKALEQRELQILELVLAVIVILEKPLSISALGKLLNVKASSVAYALLGLQAILLIPENDHDEPVQLFHTSLRDYLCAKERSREFCINLQQNHAALAIKCLQVVVDYTTKENGLKDIAIDSYALITLKADKNCMKIIDLIQWQWDKVEKKKSKENSWEYEEKLLREKMKTTPNIFISQNYYRSGLNVDHFHVSQKISSKNKGQQ</sequence>
<dbReference type="PANTHER" id="PTHR10039:SF14">
    <property type="entry name" value="NACHT DOMAIN-CONTAINING PROTEIN"/>
    <property type="match status" value="1"/>
</dbReference>
<evidence type="ECO:0000313" key="4">
    <source>
        <dbReference type="Proteomes" id="UP000308652"/>
    </source>
</evidence>
<dbReference type="PANTHER" id="PTHR10039">
    <property type="entry name" value="AMELOGENIN"/>
    <property type="match status" value="1"/>
</dbReference>
<evidence type="ECO:0000313" key="3">
    <source>
        <dbReference type="EMBL" id="TFK31584.1"/>
    </source>
</evidence>
<dbReference type="Gene3D" id="3.40.50.300">
    <property type="entry name" value="P-loop containing nucleotide triphosphate hydrolases"/>
    <property type="match status" value="1"/>
</dbReference>
<protein>
    <recommendedName>
        <fullName evidence="2">Nephrocystin 3-like N-terminal domain-containing protein</fullName>
    </recommendedName>
</protein>
<dbReference type="InterPro" id="IPR027417">
    <property type="entry name" value="P-loop_NTPase"/>
</dbReference>
<name>A0A5C3LER3_9AGAR</name>
<organism evidence="3 4">
    <name type="scientific">Crucibulum laeve</name>
    <dbReference type="NCBI Taxonomy" id="68775"/>
    <lineage>
        <taxon>Eukaryota</taxon>
        <taxon>Fungi</taxon>
        <taxon>Dikarya</taxon>
        <taxon>Basidiomycota</taxon>
        <taxon>Agaricomycotina</taxon>
        <taxon>Agaricomycetes</taxon>
        <taxon>Agaricomycetidae</taxon>
        <taxon>Agaricales</taxon>
        <taxon>Agaricineae</taxon>
        <taxon>Nidulariaceae</taxon>
        <taxon>Crucibulum</taxon>
    </lineage>
</organism>
<evidence type="ECO:0000259" key="2">
    <source>
        <dbReference type="Pfam" id="PF24883"/>
    </source>
</evidence>